<feature type="compositionally biased region" description="Low complexity" evidence="1">
    <location>
        <begin position="886"/>
        <end position="895"/>
    </location>
</feature>
<feature type="region of interest" description="Disordered" evidence="1">
    <location>
        <begin position="1503"/>
        <end position="1529"/>
    </location>
</feature>
<feature type="compositionally biased region" description="Acidic residues" evidence="1">
    <location>
        <begin position="875"/>
        <end position="885"/>
    </location>
</feature>
<proteinExistence type="predicted"/>
<feature type="compositionally biased region" description="Basic and acidic residues" evidence="1">
    <location>
        <begin position="447"/>
        <end position="456"/>
    </location>
</feature>
<feature type="region of interest" description="Disordered" evidence="1">
    <location>
        <begin position="671"/>
        <end position="694"/>
    </location>
</feature>
<evidence type="ECO:0000313" key="2">
    <source>
        <dbReference type="EMBL" id="ESU36593.1"/>
    </source>
</evidence>
<feature type="compositionally biased region" description="Low complexity" evidence="1">
    <location>
        <begin position="679"/>
        <end position="690"/>
    </location>
</feature>
<dbReference type="VEuPathDB" id="GiardiaDB:GL50803_0014390"/>
<organism evidence="2 3">
    <name type="scientific">Giardia intestinalis</name>
    <name type="common">Giardia lamblia</name>
    <dbReference type="NCBI Taxonomy" id="5741"/>
    <lineage>
        <taxon>Eukaryota</taxon>
        <taxon>Metamonada</taxon>
        <taxon>Diplomonadida</taxon>
        <taxon>Hexamitidae</taxon>
        <taxon>Giardiinae</taxon>
        <taxon>Giardia</taxon>
    </lineage>
</organism>
<reference evidence="3" key="1">
    <citation type="submission" date="2012-02" db="EMBL/GenBank/DDBJ databases">
        <title>Genome sequencing of Giardia lamblia Genotypes A2 and B isolates (DH and GS) and comparative analysis with the genomes of Genotypes A1 and E (WB and Pig).</title>
        <authorList>
            <person name="Adam R."/>
            <person name="Dahlstrom E."/>
            <person name="Martens C."/>
            <person name="Bruno D."/>
            <person name="Barbian K."/>
            <person name="Porcella S.F."/>
            <person name="Nash T."/>
        </authorList>
    </citation>
    <scope>NUCLEOTIDE SEQUENCE</scope>
    <source>
        <strain evidence="3">DH</strain>
    </source>
</reference>
<feature type="compositionally biased region" description="Low complexity" evidence="1">
    <location>
        <begin position="1503"/>
        <end position="1516"/>
    </location>
</feature>
<accession>V6TCG3</accession>
<dbReference type="VEuPathDB" id="GiardiaDB:QR46_2753"/>
<evidence type="ECO:0000313" key="3">
    <source>
        <dbReference type="Proteomes" id="UP000018320"/>
    </source>
</evidence>
<comment type="caution">
    <text evidence="2">The sequence shown here is derived from an EMBL/GenBank/DDBJ whole genome shotgun (WGS) entry which is preliminary data.</text>
</comment>
<dbReference type="VEuPathDB" id="GiardiaDB:DHA2_14390"/>
<reference evidence="2 3" key="2">
    <citation type="journal article" date="2013" name="Genome Biol. Evol.">
        <title>Genome sequencing of Giardia lamblia genotypes A2 and B isolates (DH and GS) and comparative analysis with the genomes of genotypes A1 and E (WB and Pig).</title>
        <authorList>
            <person name="Adam R.D."/>
            <person name="Dahlstrom E.W."/>
            <person name="Martens C.A."/>
            <person name="Bruno D.P."/>
            <person name="Barbian K.D."/>
            <person name="Ricklefs S.M."/>
            <person name="Hernandez M.M."/>
            <person name="Narla N.P."/>
            <person name="Patel R.B."/>
            <person name="Porcella S.F."/>
            <person name="Nash T.E."/>
        </authorList>
    </citation>
    <scope>NUCLEOTIDE SEQUENCE [LARGE SCALE GENOMIC DNA]</scope>
    <source>
        <strain evidence="2 3">DH</strain>
    </source>
</reference>
<evidence type="ECO:0000256" key="1">
    <source>
        <dbReference type="SAM" id="MobiDB-lite"/>
    </source>
</evidence>
<gene>
    <name evidence="2" type="ORF">DHA2_14390</name>
</gene>
<protein>
    <submittedName>
        <fullName evidence="2">Uncharacterized protein</fullName>
    </submittedName>
</protein>
<dbReference type="EMBL" id="AHGT01000044">
    <property type="protein sequence ID" value="ESU36593.1"/>
    <property type="molecule type" value="Genomic_DNA"/>
</dbReference>
<sequence>MTTISVPNVSTLLGTTWPILKNYQSTCNRKAMSWWSDTEFLSRKKLPQNPKGLEFCDGEPILFQGWFFKRHKSKSLGTERYVIITETLFAYYDDVTNQQLSSGKKSYRKSAICDLAFACGPKFLPGLGVITSSGIDIFLHDDPREIDRFYNFLVIWTKNKNIANDPQEESFSQRRQRIQREITALKPAAPPGWPNPQTYTGQLPIVAVGYCAPGGIPPYLYPAFKSDPLLTPSQIACLESSRLLIQAVVEMPGVLSRKEYRLVITNELLLILNEDGEEILRCTPGEIEEISTLEGDDVHNVVNPISIGVATGPLVLTLRDGDTKRLYPSAIGSKYWGSALASFMGVIPPKDCLYSISQFTETDIVFYAIDKNIERSTTKNKKPRYSRSIISRADYSEESLRSSAHKYLSTTSTGHYDEHHEGTENDRLYFKDDYYYEDGEFLTKDIHTSGDNDHATHSLTPSSGAVPANTDKTADEDTDSEEYLDLFGNYDLLVPYDLQESDSETSKDEGVEASDKYQEKHVVSSGRAAAIATVSMPDDQATPIHEAPSAMNDRLSAKNYADKLLSFSSNNPTESSTTTGLKYTESRENLADVLQTTAGNIKTLAISRLEQIPSISGSQCISSIPSVANVGSGPNAVKQKRQKRFQFTSKLERRRIQVAKQNDKILYDIETRYHDSSESESSTEYYSGSETESDVDLPTDLARIQEASVLYAISSLRYCFVDPDRYQTPELNTWELLCPAYAPEDALIRAGDSKFAVRFNLPDKLKRTDEAAQVRRKILRGYTIPLHEHHNQTITVKEIDEAFGRTDEFLEKLEVILPPDLDPALMGVPYPPHNIIDKYSLQARNELTEEYNKSLQCYKEMLWLSSFIITTEQELLESDDEDSGDSEISGNSSSSAKDQRQHSTHKRVLHNMDSIPQFDYGKKISTAEEYPNSYLLKPDHRVTLKTVMENCPTYFEYQLCLTKHYTIIDLYKMLLWYATNVGVYLSRKLRIYTASQAISAACIADTVKELEFDTVTAAAADMMILDSLILANDADVLIDTMVSTAERMTESGRERNATEIAMSGMGGLENLSVQRDHEIFAYFGHNLHIFGANEQIRRASRLILAVFISRLETRLIQQWNEYFLDIVSIDEFCLAYEKASNYIKSTGTEYMEILAPQHAWHLLGLCFEIIDQYALLHIKRGARLVRHHESLINKEVCKIVIDYSSVEKYFNFLTLLTNTCGKEAVESLLGNSQHLCAAQTSLHDSGVDYVALKPMHELTSCSWEYSCETGIFRFCDRSSDSQTVTNLGLDNGMFRWRGYVLERIRGARPDFHTAISCFAIWLNAMILFCSLKHGSALNLMRAFMLETTGAYDKYTDVTSKLLTNRQVVDKLPVIIVEYLWGDSKPTVSVSVNNAVVYSASYDTRVPTIVHFYMMLYPFVDSRHVLSHIPVTAEQYRLLTYNAPLDAEFIAERKKEDAEDEEGLLKCDPPSNRPLINKEIELSFASKVFNVTFNELDTAELTESTLRSRNNDLSSSRIQRESRASLAISP</sequence>
<dbReference type="Proteomes" id="UP000018320">
    <property type="component" value="Unassembled WGS sequence"/>
</dbReference>
<feature type="region of interest" description="Disordered" evidence="1">
    <location>
        <begin position="875"/>
        <end position="906"/>
    </location>
</feature>
<name>V6TCG3_GIAIN</name>
<feature type="region of interest" description="Disordered" evidence="1">
    <location>
        <begin position="447"/>
        <end position="479"/>
    </location>
</feature>
<dbReference type="VEuPathDB" id="GiardiaDB:GL50581_3821"/>